<evidence type="ECO:0000313" key="11">
    <source>
        <dbReference type="Proteomes" id="UP000320776"/>
    </source>
</evidence>
<dbReference type="PANTHER" id="PTHR43463">
    <property type="entry name" value="NICOTINATE-NUCLEOTIDE--DIMETHYLBENZIMIDAZOLE PHOSPHORIBOSYLTRANSFERASE"/>
    <property type="match status" value="1"/>
</dbReference>
<gene>
    <name evidence="10" type="primary">cobT_1</name>
    <name evidence="10" type="ORF">SPTER_37370</name>
</gene>
<dbReference type="Gene3D" id="1.10.1610.10">
    <property type="match status" value="1"/>
</dbReference>
<dbReference type="GO" id="GO:0009236">
    <property type="term" value="P:cobalamin biosynthetic process"/>
    <property type="evidence" value="ECO:0007669"/>
    <property type="project" value="UniProtKB-KW"/>
</dbReference>
<dbReference type="AlphaFoldDB" id="A0A517DY82"/>
<name>A0A517DY82_9FIRM</name>
<evidence type="ECO:0000256" key="5">
    <source>
        <dbReference type="ARBA" id="ARBA00022573"/>
    </source>
</evidence>
<dbReference type="CDD" id="cd02439">
    <property type="entry name" value="DMB-PRT_CobT"/>
    <property type="match status" value="1"/>
</dbReference>
<evidence type="ECO:0000256" key="9">
    <source>
        <dbReference type="ARBA" id="ARBA00047340"/>
    </source>
</evidence>
<keyword evidence="6 10" id="KW-0328">Glycosyltransferase</keyword>
<dbReference type="EC" id="2.4.2.21" evidence="3"/>
<keyword evidence="7 10" id="KW-0808">Transferase</keyword>
<dbReference type="KEGG" id="sted:SPTER_37370"/>
<comment type="similarity">
    <text evidence="2">Belongs to the CobT family.</text>
</comment>
<dbReference type="OrthoDB" id="9781491at2"/>
<keyword evidence="11" id="KW-1185">Reference proteome</keyword>
<comment type="pathway">
    <text evidence="1">Nucleoside biosynthesis; alpha-ribazole biosynthesis; alpha-ribazole from 5,6-dimethylbenzimidazole: step 1/2.</text>
</comment>
<evidence type="ECO:0000256" key="8">
    <source>
        <dbReference type="ARBA" id="ARBA00030686"/>
    </source>
</evidence>
<evidence type="ECO:0000256" key="4">
    <source>
        <dbReference type="ARBA" id="ARBA00015486"/>
    </source>
</evidence>
<evidence type="ECO:0000256" key="3">
    <source>
        <dbReference type="ARBA" id="ARBA00011991"/>
    </source>
</evidence>
<evidence type="ECO:0000256" key="6">
    <source>
        <dbReference type="ARBA" id="ARBA00022676"/>
    </source>
</evidence>
<keyword evidence="5" id="KW-0169">Cobalamin biosynthesis</keyword>
<evidence type="ECO:0000256" key="2">
    <source>
        <dbReference type="ARBA" id="ARBA00007110"/>
    </source>
</evidence>
<dbReference type="SUPFAM" id="SSF52733">
    <property type="entry name" value="Nicotinate mononucleotide:5,6-dimethylbenzimidazole phosphoribosyltransferase (CobT)"/>
    <property type="match status" value="1"/>
</dbReference>
<dbReference type="Pfam" id="PF02277">
    <property type="entry name" value="DBI_PRT"/>
    <property type="match status" value="1"/>
</dbReference>
<evidence type="ECO:0000313" key="10">
    <source>
        <dbReference type="EMBL" id="QDR82312.1"/>
    </source>
</evidence>
<accession>A0A517DY82</accession>
<evidence type="ECO:0000256" key="7">
    <source>
        <dbReference type="ARBA" id="ARBA00022679"/>
    </source>
</evidence>
<dbReference type="InterPro" id="IPR036087">
    <property type="entry name" value="Nict_dMeBzImd_PRibTrfase_sf"/>
</dbReference>
<reference evidence="10 11" key="1">
    <citation type="submission" date="2019-02" db="EMBL/GenBank/DDBJ databases">
        <title>Closed genome of Sporomusa termitida DSM 4440.</title>
        <authorList>
            <person name="Poehlein A."/>
            <person name="Daniel R."/>
        </authorList>
    </citation>
    <scope>NUCLEOTIDE SEQUENCE [LARGE SCALE GENOMIC DNA]</scope>
    <source>
        <strain evidence="10 11">DSM 4440</strain>
    </source>
</reference>
<dbReference type="UniPathway" id="UPA00061">
    <property type="reaction ID" value="UER00516"/>
</dbReference>
<dbReference type="Proteomes" id="UP000320776">
    <property type="component" value="Chromosome"/>
</dbReference>
<evidence type="ECO:0000256" key="1">
    <source>
        <dbReference type="ARBA" id="ARBA00005049"/>
    </source>
</evidence>
<dbReference type="PANTHER" id="PTHR43463:SF1">
    <property type="entry name" value="NICOTINATE-NUCLEOTIDE--DIMETHYLBENZIMIDAZOLE PHOSPHORIBOSYLTRANSFERASE"/>
    <property type="match status" value="1"/>
</dbReference>
<comment type="catalytic activity">
    <reaction evidence="9">
        <text>5,6-dimethylbenzimidazole + nicotinate beta-D-ribonucleotide = alpha-ribazole 5'-phosphate + nicotinate + H(+)</text>
        <dbReference type="Rhea" id="RHEA:11196"/>
        <dbReference type="ChEBI" id="CHEBI:15378"/>
        <dbReference type="ChEBI" id="CHEBI:15890"/>
        <dbReference type="ChEBI" id="CHEBI:32544"/>
        <dbReference type="ChEBI" id="CHEBI:57502"/>
        <dbReference type="ChEBI" id="CHEBI:57918"/>
        <dbReference type="EC" id="2.4.2.21"/>
    </reaction>
</comment>
<dbReference type="GO" id="GO:0008939">
    <property type="term" value="F:nicotinate-nucleotide-dimethylbenzimidazole phosphoribosyltransferase activity"/>
    <property type="evidence" value="ECO:0007669"/>
    <property type="project" value="UniProtKB-EC"/>
</dbReference>
<protein>
    <recommendedName>
        <fullName evidence="4">Nicotinate-nucleotide--dimethylbenzimidazole phosphoribosyltransferase</fullName>
        <ecNumber evidence="3">2.4.2.21</ecNumber>
    </recommendedName>
    <alternativeName>
        <fullName evidence="8">N(1)-alpha-phosphoribosyltransferase</fullName>
    </alternativeName>
</protein>
<dbReference type="InterPro" id="IPR023195">
    <property type="entry name" value="Nict_dMeBzImd_PRibTrfase_N"/>
</dbReference>
<sequence>MLENTISQIKPLDAAAMEKCQLRLDNLTKPLNSLYSFEHIACQLAGITGNPRPRSLGKSIIVMAADNGVAAAGQPTAGRIENFCRGRSPLTTFAGHVQARTVVVDIGVAAELTHWPQICHKKIAYGTGDITRGPAMTRQQAIQALETGIALARAEAAQGARVLGLGEMGLGGTAPGTAVIACYSDKAWTEAGSLLSEIVQRALAVNQPEPADPLDVVSKTGSLAIAGLTGVILGAAAHRTAVVLDGLATSAAALIATRLAPAVKHYLLGSHFAVEPAHQTALALIGIPAYLKLDIALGEGVGAALGLSLVKASEHVINDMKTFGEAEVAVAQDGPGALKQNKEVKD</sequence>
<organism evidence="10 11">
    <name type="scientific">Sporomusa termitida</name>
    <dbReference type="NCBI Taxonomy" id="2377"/>
    <lineage>
        <taxon>Bacteria</taxon>
        <taxon>Bacillati</taxon>
        <taxon>Bacillota</taxon>
        <taxon>Negativicutes</taxon>
        <taxon>Selenomonadales</taxon>
        <taxon>Sporomusaceae</taxon>
        <taxon>Sporomusa</taxon>
    </lineage>
</organism>
<dbReference type="EMBL" id="CP036259">
    <property type="protein sequence ID" value="QDR82312.1"/>
    <property type="molecule type" value="Genomic_DNA"/>
</dbReference>
<dbReference type="RefSeq" id="WP_144351711.1">
    <property type="nucleotide sequence ID" value="NZ_CP036259.1"/>
</dbReference>
<dbReference type="Gene3D" id="3.40.50.10210">
    <property type="match status" value="1"/>
</dbReference>
<proteinExistence type="inferred from homology"/>
<dbReference type="InterPro" id="IPR003200">
    <property type="entry name" value="Nict_dMeBzImd_PRibTrfase"/>
</dbReference>